<protein>
    <submittedName>
        <fullName evidence="1">Uncharacterized protein</fullName>
    </submittedName>
</protein>
<keyword evidence="2" id="KW-1185">Reference proteome</keyword>
<accession>A0ABV8QSF6</accession>
<comment type="caution">
    <text evidence="1">The sequence shown here is derived from an EMBL/GenBank/DDBJ whole genome shotgun (WGS) entry which is preliminary data.</text>
</comment>
<gene>
    <name evidence="1" type="ORF">ACFOWM_09030</name>
</gene>
<sequence length="72" mass="8283">MTKEEILRSYLEDDLFIEQKYLAVGEAGKYKWATHSDNNLIQVLKLAIEGEVSNESANVTEKKINTLLNRQQ</sequence>
<evidence type="ECO:0000313" key="1">
    <source>
        <dbReference type="EMBL" id="MFC4263019.1"/>
    </source>
</evidence>
<evidence type="ECO:0000313" key="2">
    <source>
        <dbReference type="Proteomes" id="UP001595907"/>
    </source>
</evidence>
<name>A0ABV8QSF6_9BACT</name>
<dbReference type="RefSeq" id="WP_379709049.1">
    <property type="nucleotide sequence ID" value="NZ_JBHSCZ010000002.1"/>
</dbReference>
<proteinExistence type="predicted"/>
<dbReference type="EMBL" id="JBHSCZ010000002">
    <property type="protein sequence ID" value="MFC4263019.1"/>
    <property type="molecule type" value="Genomic_DNA"/>
</dbReference>
<reference evidence="2" key="1">
    <citation type="journal article" date="2019" name="Int. J. Syst. Evol. Microbiol.">
        <title>The Global Catalogue of Microorganisms (GCM) 10K type strain sequencing project: providing services to taxonomists for standard genome sequencing and annotation.</title>
        <authorList>
            <consortium name="The Broad Institute Genomics Platform"/>
            <consortium name="The Broad Institute Genome Sequencing Center for Infectious Disease"/>
            <person name="Wu L."/>
            <person name="Ma J."/>
        </authorList>
    </citation>
    <scope>NUCLEOTIDE SEQUENCE [LARGE SCALE GENOMIC DNA]</scope>
    <source>
        <strain evidence="2">CECT 8289</strain>
    </source>
</reference>
<organism evidence="1 2">
    <name type="scientific">Ferruginibacter yonginensis</name>
    <dbReference type="NCBI Taxonomy" id="1310416"/>
    <lineage>
        <taxon>Bacteria</taxon>
        <taxon>Pseudomonadati</taxon>
        <taxon>Bacteroidota</taxon>
        <taxon>Chitinophagia</taxon>
        <taxon>Chitinophagales</taxon>
        <taxon>Chitinophagaceae</taxon>
        <taxon>Ferruginibacter</taxon>
    </lineage>
</organism>
<dbReference type="Proteomes" id="UP001595907">
    <property type="component" value="Unassembled WGS sequence"/>
</dbReference>